<gene>
    <name evidence="1" type="ORF">At1D1609_07690</name>
</gene>
<dbReference type="InterPro" id="IPR029045">
    <property type="entry name" value="ClpP/crotonase-like_dom_sf"/>
</dbReference>
<organism evidence="1 2">
    <name type="scientific">Agrobacterium tumefaciens</name>
    <dbReference type="NCBI Taxonomy" id="358"/>
    <lineage>
        <taxon>Bacteria</taxon>
        <taxon>Pseudomonadati</taxon>
        <taxon>Pseudomonadota</taxon>
        <taxon>Alphaproteobacteria</taxon>
        <taxon>Hyphomicrobiales</taxon>
        <taxon>Rhizobiaceae</taxon>
        <taxon>Rhizobium/Agrobacterium group</taxon>
        <taxon>Agrobacterium</taxon>
        <taxon>Agrobacterium tumefaciens complex</taxon>
    </lineage>
</organism>
<dbReference type="EMBL" id="CP026924">
    <property type="protein sequence ID" value="AVH40821.1"/>
    <property type="molecule type" value="Genomic_DNA"/>
</dbReference>
<evidence type="ECO:0000313" key="2">
    <source>
        <dbReference type="Proteomes" id="UP000237717"/>
    </source>
</evidence>
<reference evidence="1 2" key="1">
    <citation type="submission" date="2018-02" db="EMBL/GenBank/DDBJ databases">
        <title>Complete genome sequence of Agrobacterium tumefaciens 1D1609.</title>
        <authorList>
            <person name="Cho S.-T."/>
            <person name="Haryono M."/>
            <person name="Chang H.-H."/>
            <person name="Santos M.N."/>
            <person name="Lai E.-M."/>
            <person name="Kuo C.-H."/>
        </authorList>
    </citation>
    <scope>NUCLEOTIDE SEQUENCE [LARGE SCALE GENOMIC DNA]</scope>
    <source>
        <strain evidence="1 2">1D1609</strain>
    </source>
</reference>
<dbReference type="RefSeq" id="WP_065654345.1">
    <property type="nucleotide sequence ID" value="NZ_CP026924.1"/>
</dbReference>
<dbReference type="Gene3D" id="3.90.226.10">
    <property type="entry name" value="2-enoyl-CoA Hydratase, Chain A, domain 1"/>
    <property type="match status" value="1"/>
</dbReference>
<proteinExistence type="predicted"/>
<sequence>MSLTQDLEKILETVLPTDPSFRRIEQATIDNCICDTRRYALEGSKEAFLFSAMRLLALPDNGHTRLIPNDSIAVLPLRFVSVGTVVQLTDTALETTAPRGELIAVNGRPLGHIEAAAEKFLAGTRQRKRVIGPILLAWPYALAHLGFSSKENTTEYRVKDENGRITDLKVENGHTVPASMLYPRNEHGKADPAWKPERFVEIKDWQGLGLSISLPSFFDPGETALPKAISGAAEHVSTCSNQKLLIDVRGNTGGDFLQTMPLIDAISENASRQVAVLVDKFTFSAAIVFVAILKHRLGHRLKLIGEQMGDVLNFFAEGGLLDLPISGAVVRYSSAFHDWENGTSDETTPAEIAQQLVPAGKLNLDWEWVLRSTAENAQGAFYQQVLKSLND</sequence>
<dbReference type="SUPFAM" id="SSF52096">
    <property type="entry name" value="ClpP/crotonase"/>
    <property type="match status" value="1"/>
</dbReference>
<dbReference type="Proteomes" id="UP000237717">
    <property type="component" value="Chromosome I"/>
</dbReference>
<evidence type="ECO:0000313" key="1">
    <source>
        <dbReference type="EMBL" id="AVH40821.1"/>
    </source>
</evidence>
<protein>
    <submittedName>
        <fullName evidence="1">Peptidase S41</fullName>
    </submittedName>
</protein>
<dbReference type="AlphaFoldDB" id="A0A2L2L931"/>
<name>A0A2L2L931_AGRTU</name>
<accession>A0A2L2L931</accession>